<accession>A0A1I1QWR9</accession>
<gene>
    <name evidence="3" type="ORF">SAMN02982929_04490</name>
    <name evidence="4" type="ORF">SAMN05216506_103300</name>
</gene>
<dbReference type="PROSITE" id="PS51903">
    <property type="entry name" value="CLP_R"/>
    <property type="match status" value="1"/>
</dbReference>
<dbReference type="Pfam" id="PF02861">
    <property type="entry name" value="Clp_N"/>
    <property type="match status" value="2"/>
</dbReference>
<dbReference type="SMR" id="A0A1H6DI56"/>
<name>A0A1H6DI56_9PSEU</name>
<dbReference type="Proteomes" id="UP000236729">
    <property type="component" value="Unassembled WGS sequence"/>
</dbReference>
<evidence type="ECO:0000256" key="1">
    <source>
        <dbReference type="PROSITE-ProRule" id="PRU01251"/>
    </source>
</evidence>
<keyword evidence="5" id="KW-1185">Reference proteome</keyword>
<dbReference type="SUPFAM" id="SSF81923">
    <property type="entry name" value="Double Clp-N motif"/>
    <property type="match status" value="2"/>
</dbReference>
<dbReference type="Gene3D" id="1.10.1780.10">
    <property type="entry name" value="Clp, N-terminal domain"/>
    <property type="match status" value="2"/>
</dbReference>
<sequence>MFERFTAAARQAVVGATEQAQQRVHPEITDEHLLLALVRMPSTRAGQLLAEHGVDEDGVVAAYAKARRFGGLSDSDTEVLLELGIDVREVVANVERSLGPDAMAEPKRQRRRRLFKAHRPFSATAKSTIEDALREAVELRHREIGDEHILLALLSRRGVAADFLAGHDLTHQSVRQALRNAA</sequence>
<dbReference type="EMBL" id="FNVB01000006">
    <property type="protein sequence ID" value="SEG84884.1"/>
    <property type="molecule type" value="Genomic_DNA"/>
</dbReference>
<evidence type="ECO:0000313" key="5">
    <source>
        <dbReference type="Proteomes" id="UP000199690"/>
    </source>
</evidence>
<reference evidence="5 6" key="1">
    <citation type="submission" date="2016-10" db="EMBL/GenBank/DDBJ databases">
        <authorList>
            <person name="Varghese N."/>
            <person name="Submissions S."/>
        </authorList>
    </citation>
    <scope>NUCLEOTIDE SEQUENCE [LARGE SCALE GENOMIC DNA]</scope>
    <source>
        <strain evidence="6">ATCC 20501</strain>
        <strain evidence="4 5">CGMCC 4.3529</strain>
    </source>
</reference>
<reference evidence="3" key="2">
    <citation type="submission" date="2016-10" db="EMBL/GenBank/DDBJ databases">
        <authorList>
            <person name="de Groot N.N."/>
        </authorList>
    </citation>
    <scope>NUCLEOTIDE SEQUENCE [LARGE SCALE GENOMIC DNA]</scope>
    <source>
        <strain evidence="3">ATCC 20501</strain>
    </source>
</reference>
<evidence type="ECO:0000313" key="3">
    <source>
        <dbReference type="EMBL" id="SEG84884.1"/>
    </source>
</evidence>
<evidence type="ECO:0000313" key="6">
    <source>
        <dbReference type="Proteomes" id="UP000236729"/>
    </source>
</evidence>
<feature type="domain" description="Clp R" evidence="2">
    <location>
        <begin position="2"/>
        <end position="182"/>
    </location>
</feature>
<proteinExistence type="predicted"/>
<dbReference type="EMBL" id="FOME01000003">
    <property type="protein sequence ID" value="SFD26485.1"/>
    <property type="molecule type" value="Genomic_DNA"/>
</dbReference>
<evidence type="ECO:0000313" key="4">
    <source>
        <dbReference type="EMBL" id="SFD26485.1"/>
    </source>
</evidence>
<dbReference type="InterPro" id="IPR004176">
    <property type="entry name" value="Clp_R_N"/>
</dbReference>
<dbReference type="InterPro" id="IPR036628">
    <property type="entry name" value="Clp_N_dom_sf"/>
</dbReference>
<accession>A0A1H6DI56</accession>
<protein>
    <submittedName>
        <fullName evidence="3">Clp amino terminal domain-containing protein, pathogenicity island component</fullName>
    </submittedName>
</protein>
<organism evidence="3 6">
    <name type="scientific">Saccharopolyspora kobensis</name>
    <dbReference type="NCBI Taxonomy" id="146035"/>
    <lineage>
        <taxon>Bacteria</taxon>
        <taxon>Bacillati</taxon>
        <taxon>Actinomycetota</taxon>
        <taxon>Actinomycetes</taxon>
        <taxon>Pseudonocardiales</taxon>
        <taxon>Pseudonocardiaceae</taxon>
        <taxon>Saccharopolyspora</taxon>
    </lineage>
</organism>
<dbReference type="AlphaFoldDB" id="A0A1H6DI56"/>
<dbReference type="Proteomes" id="UP000199690">
    <property type="component" value="Unassembled WGS sequence"/>
</dbReference>
<keyword evidence="1" id="KW-0677">Repeat</keyword>
<evidence type="ECO:0000259" key="2">
    <source>
        <dbReference type="PROSITE" id="PS51903"/>
    </source>
</evidence>